<dbReference type="PANTHER" id="PTHR37763:SF1">
    <property type="entry name" value="EXOSOME COMPLEX EXONUCLEASE"/>
    <property type="match status" value="1"/>
</dbReference>
<dbReference type="Proteomes" id="UP001341840">
    <property type="component" value="Unassembled WGS sequence"/>
</dbReference>
<dbReference type="PANTHER" id="PTHR37763">
    <property type="entry name" value="EXOSOME COMPLEX EXONUCLEASE"/>
    <property type="match status" value="1"/>
</dbReference>
<keyword evidence="3" id="KW-1185">Reference proteome</keyword>
<evidence type="ECO:0000313" key="2">
    <source>
        <dbReference type="EMBL" id="MED6136758.1"/>
    </source>
</evidence>
<organism evidence="2 3">
    <name type="scientific">Stylosanthes scabra</name>
    <dbReference type="NCBI Taxonomy" id="79078"/>
    <lineage>
        <taxon>Eukaryota</taxon>
        <taxon>Viridiplantae</taxon>
        <taxon>Streptophyta</taxon>
        <taxon>Embryophyta</taxon>
        <taxon>Tracheophyta</taxon>
        <taxon>Spermatophyta</taxon>
        <taxon>Magnoliopsida</taxon>
        <taxon>eudicotyledons</taxon>
        <taxon>Gunneridae</taxon>
        <taxon>Pentapetalae</taxon>
        <taxon>rosids</taxon>
        <taxon>fabids</taxon>
        <taxon>Fabales</taxon>
        <taxon>Fabaceae</taxon>
        <taxon>Papilionoideae</taxon>
        <taxon>50 kb inversion clade</taxon>
        <taxon>dalbergioids sensu lato</taxon>
        <taxon>Dalbergieae</taxon>
        <taxon>Pterocarpus clade</taxon>
        <taxon>Stylosanthes</taxon>
    </lineage>
</organism>
<dbReference type="EMBL" id="JASCZI010060914">
    <property type="protein sequence ID" value="MED6136758.1"/>
    <property type="molecule type" value="Genomic_DNA"/>
</dbReference>
<keyword evidence="1" id="KW-1133">Transmembrane helix</keyword>
<reference evidence="2 3" key="1">
    <citation type="journal article" date="2023" name="Plants (Basel)">
        <title>Bridging the Gap: Combining Genomics and Transcriptomics Approaches to Understand Stylosanthes scabra, an Orphan Legume from the Brazilian Caatinga.</title>
        <authorList>
            <person name="Ferreira-Neto J.R.C."/>
            <person name="da Silva M.D."/>
            <person name="Binneck E."/>
            <person name="de Melo N.F."/>
            <person name="da Silva R.H."/>
            <person name="de Melo A.L.T.M."/>
            <person name="Pandolfi V."/>
            <person name="Bustamante F.O."/>
            <person name="Brasileiro-Vidal A.C."/>
            <person name="Benko-Iseppon A.M."/>
        </authorList>
    </citation>
    <scope>NUCLEOTIDE SEQUENCE [LARGE SCALE GENOMIC DNA]</scope>
    <source>
        <tissue evidence="2">Leaves</tissue>
    </source>
</reference>
<keyword evidence="1" id="KW-0812">Transmembrane</keyword>
<evidence type="ECO:0000313" key="3">
    <source>
        <dbReference type="Proteomes" id="UP001341840"/>
    </source>
</evidence>
<keyword evidence="1" id="KW-0472">Membrane</keyword>
<evidence type="ECO:0000256" key="1">
    <source>
        <dbReference type="SAM" id="Phobius"/>
    </source>
</evidence>
<accession>A0ABU6SLE3</accession>
<protein>
    <submittedName>
        <fullName evidence="2">Uncharacterized protein</fullName>
    </submittedName>
</protein>
<name>A0ABU6SLE3_9FABA</name>
<sequence length="227" mass="25749">MVEVLKEGLLQIKDILIDNSIGYKEARHQESLVQKKLSKTLGHSSRCLFTLLLYYLYGIVSDIEVDMAGGIYKSESDKYYLYMRRILTSDSEKMVGRGVKQLDRALSLFKFVWETAEMKGHLDLQGHLWCVGEYNRVLRTSGTSITIFALPSSLAIVLVLCLGLIRFKVETLPEKYFKMDPKTLDDYGGIDHLNYCFEHYSSAERCMSAFKGPLDPSIVLGGYSGND</sequence>
<feature type="transmembrane region" description="Helical" evidence="1">
    <location>
        <begin position="145"/>
        <end position="165"/>
    </location>
</feature>
<comment type="caution">
    <text evidence="2">The sequence shown here is derived from an EMBL/GenBank/DDBJ whole genome shotgun (WGS) entry which is preliminary data.</text>
</comment>
<proteinExistence type="predicted"/>
<gene>
    <name evidence="2" type="ORF">PIB30_058824</name>
</gene>